<dbReference type="GO" id="GO:0035251">
    <property type="term" value="F:UDP-glucosyltransferase activity"/>
    <property type="evidence" value="ECO:0007669"/>
    <property type="project" value="TreeGrafter"/>
</dbReference>
<name>A0A1Q3CWD7_CEPFO</name>
<feature type="region of interest" description="Disordered" evidence="4">
    <location>
        <begin position="151"/>
        <end position="183"/>
    </location>
</feature>
<keyword evidence="6" id="KW-1185">Reference proteome</keyword>
<organism evidence="5 6">
    <name type="scientific">Cephalotus follicularis</name>
    <name type="common">Albany pitcher plant</name>
    <dbReference type="NCBI Taxonomy" id="3775"/>
    <lineage>
        <taxon>Eukaryota</taxon>
        <taxon>Viridiplantae</taxon>
        <taxon>Streptophyta</taxon>
        <taxon>Embryophyta</taxon>
        <taxon>Tracheophyta</taxon>
        <taxon>Spermatophyta</taxon>
        <taxon>Magnoliopsida</taxon>
        <taxon>eudicotyledons</taxon>
        <taxon>Gunneridae</taxon>
        <taxon>Pentapetalae</taxon>
        <taxon>rosids</taxon>
        <taxon>fabids</taxon>
        <taxon>Oxalidales</taxon>
        <taxon>Cephalotaceae</taxon>
        <taxon>Cephalotus</taxon>
    </lineage>
</organism>
<dbReference type="EMBL" id="BDDD01003189">
    <property type="protein sequence ID" value="GAV84373.1"/>
    <property type="molecule type" value="Genomic_DNA"/>
</dbReference>
<accession>A0A1Q3CWD7</accession>
<proteinExistence type="inferred from homology"/>
<evidence type="ECO:0000313" key="6">
    <source>
        <dbReference type="Proteomes" id="UP000187406"/>
    </source>
</evidence>
<dbReference type="CDD" id="cd03784">
    <property type="entry name" value="GT1_Gtf-like"/>
    <property type="match status" value="1"/>
</dbReference>
<gene>
    <name evidence="5" type="ORF">CFOL_v3_27817</name>
</gene>
<dbReference type="InterPro" id="IPR002213">
    <property type="entry name" value="UDP_glucos_trans"/>
</dbReference>
<sequence length="442" mass="49380">MELCGHLSPQNYHTIHVFSSNLSSAIASFFTQNPLHKIAQISPSPRPMPGSDPLSQQSAHDFEAYLITHARVPDLPSPLCAIIDFQMGWTKGVFFFWKFNIPVIGLFTLGVCTAAMEWNAWKVLAGDLKSGETLPVRGLPEEMSLTHSDFLRKPFGPQRGSGQSKTDPKRGGRGPPKLGDRPPWVPKIQGSIALMFNTSDYIDGPFIEHMADQMGMSAWVVVPLLSQQYWNSSAKLIRNCEITEDKQCQSNFTEDEITQWLDSKPRGSILYVDFGSKVGPMMELASARRVRWALRLGHTTGVGGLDKRMGDGGLVIYGWEPQLLILSHKSAGGFLSHCEWNSTMEAIGRGIPFLSWPIRVDQYFNAKLVVSYHKVGYRVAHDLSLLITKDDILMGVQRLIGDIEMKRRAEVLYAKFEHGFLASYVAALDAFENFTSQNQMVV</sequence>
<protein>
    <submittedName>
        <fullName evidence="5">UDPGT domain-containing protein</fullName>
    </submittedName>
</protein>
<dbReference type="Gene3D" id="3.40.50.2000">
    <property type="entry name" value="Glycogen Phosphorylase B"/>
    <property type="match status" value="2"/>
</dbReference>
<dbReference type="PANTHER" id="PTHR48047:SF197">
    <property type="entry name" value="SCOPOLETIN GLUCOSYLTRANSFERASE-LIKE"/>
    <property type="match status" value="1"/>
</dbReference>
<comment type="caution">
    <text evidence="5">The sequence shown here is derived from an EMBL/GenBank/DDBJ whole genome shotgun (WGS) entry which is preliminary data.</text>
</comment>
<evidence type="ECO:0000256" key="2">
    <source>
        <dbReference type="ARBA" id="ARBA00022676"/>
    </source>
</evidence>
<evidence type="ECO:0000256" key="1">
    <source>
        <dbReference type="ARBA" id="ARBA00009995"/>
    </source>
</evidence>
<dbReference type="OrthoDB" id="5835829at2759"/>
<evidence type="ECO:0000256" key="3">
    <source>
        <dbReference type="ARBA" id="ARBA00022679"/>
    </source>
</evidence>
<dbReference type="InParanoid" id="A0A1Q3CWD7"/>
<dbReference type="SUPFAM" id="SSF53756">
    <property type="entry name" value="UDP-Glycosyltransferase/glycogen phosphorylase"/>
    <property type="match status" value="1"/>
</dbReference>
<keyword evidence="2" id="KW-0328">Glycosyltransferase</keyword>
<dbReference type="Proteomes" id="UP000187406">
    <property type="component" value="Unassembled WGS sequence"/>
</dbReference>
<dbReference type="AlphaFoldDB" id="A0A1Q3CWD7"/>
<evidence type="ECO:0000256" key="4">
    <source>
        <dbReference type="SAM" id="MobiDB-lite"/>
    </source>
</evidence>
<evidence type="ECO:0000313" key="5">
    <source>
        <dbReference type="EMBL" id="GAV84373.1"/>
    </source>
</evidence>
<keyword evidence="3" id="KW-0808">Transferase</keyword>
<dbReference type="Pfam" id="PF00201">
    <property type="entry name" value="UDPGT"/>
    <property type="match status" value="1"/>
</dbReference>
<dbReference type="PANTHER" id="PTHR48047">
    <property type="entry name" value="GLYCOSYLTRANSFERASE"/>
    <property type="match status" value="1"/>
</dbReference>
<reference evidence="6" key="1">
    <citation type="submission" date="2016-04" db="EMBL/GenBank/DDBJ databases">
        <title>Cephalotus genome sequencing.</title>
        <authorList>
            <person name="Fukushima K."/>
            <person name="Hasebe M."/>
            <person name="Fang X."/>
        </authorList>
    </citation>
    <scope>NUCLEOTIDE SEQUENCE [LARGE SCALE GENOMIC DNA]</scope>
    <source>
        <strain evidence="6">cv. St1</strain>
    </source>
</reference>
<comment type="similarity">
    <text evidence="1">Belongs to the UDP-glycosyltransferase family.</text>
</comment>